<gene>
    <name evidence="2" type="ORF">NCTC13163_02793</name>
</gene>
<dbReference type="OrthoDB" id="9792148at2"/>
<protein>
    <submittedName>
        <fullName evidence="2">Sugar diacid utilization regulator</fullName>
    </submittedName>
</protein>
<evidence type="ECO:0000259" key="1">
    <source>
        <dbReference type="Pfam" id="PF13556"/>
    </source>
</evidence>
<dbReference type="PANTHER" id="PTHR33744:SF1">
    <property type="entry name" value="DNA-BINDING TRANSCRIPTIONAL ACTIVATOR ADER"/>
    <property type="match status" value="1"/>
</dbReference>
<dbReference type="InterPro" id="IPR029016">
    <property type="entry name" value="GAF-like_dom_sf"/>
</dbReference>
<dbReference type="InterPro" id="IPR025736">
    <property type="entry name" value="PucR_C-HTH_dom"/>
</dbReference>
<dbReference type="Pfam" id="PF13556">
    <property type="entry name" value="HTH_30"/>
    <property type="match status" value="1"/>
</dbReference>
<dbReference type="EMBL" id="UGGP01000001">
    <property type="protein sequence ID" value="STO09358.1"/>
    <property type="molecule type" value="Genomic_DNA"/>
</dbReference>
<dbReference type="RefSeq" id="WP_029333792.1">
    <property type="nucleotide sequence ID" value="NZ_UGGP01000001.1"/>
</dbReference>
<dbReference type="Gene3D" id="3.30.450.40">
    <property type="match status" value="1"/>
</dbReference>
<dbReference type="STRING" id="1397694.GCA_000702585_00217"/>
<proteinExistence type="predicted"/>
<dbReference type="InterPro" id="IPR051448">
    <property type="entry name" value="CdaR-like_regulators"/>
</dbReference>
<dbReference type="Proteomes" id="UP000254060">
    <property type="component" value="Unassembled WGS sequence"/>
</dbReference>
<dbReference type="AlphaFoldDB" id="A0A377FX81"/>
<dbReference type="Gene3D" id="1.10.10.2840">
    <property type="entry name" value="PucR C-terminal helix-turn-helix domain"/>
    <property type="match status" value="1"/>
</dbReference>
<evidence type="ECO:0000313" key="2">
    <source>
        <dbReference type="EMBL" id="STO09358.1"/>
    </source>
</evidence>
<dbReference type="InterPro" id="IPR042070">
    <property type="entry name" value="PucR_C-HTH_sf"/>
</dbReference>
<dbReference type="PANTHER" id="PTHR33744">
    <property type="entry name" value="CARBOHYDRATE DIACID REGULATOR"/>
    <property type="match status" value="1"/>
</dbReference>
<name>A0A377FX81_9BACL</name>
<organism evidence="2 3">
    <name type="scientific">Exiguobacterium aurantiacum</name>
    <dbReference type="NCBI Taxonomy" id="33987"/>
    <lineage>
        <taxon>Bacteria</taxon>
        <taxon>Bacillati</taxon>
        <taxon>Bacillota</taxon>
        <taxon>Bacilli</taxon>
        <taxon>Bacillales</taxon>
        <taxon>Bacillales Family XII. Incertae Sedis</taxon>
        <taxon>Exiguobacterium</taxon>
    </lineage>
</organism>
<sequence>MPFLQKSYESLDTLAEAIGQAIRAPITIENRHHQLIAYSTHPDSTDPARIATIIGRRVPEAVIEDLWESGILQNVIDRDEPVVIPARLSVGLGERAAVVIKQQDEVLGYIWSLARSQPFSEQELTVLQEGANIAKKLLMTIAMHERRIDAELERFFLDILATPTLSLSHHERLNEIAPIAVASRLTVIDCLQPITPQFAERLFYVLATQQAIEVVLQAIDGQQLLVWHYMKSELSEEETTLVEWAERFETQLQEKFSEAEPRLGISRRFFESETIYNTAVEARRVTSLRRKFPLELATARAFEQIGIYQLVPDLARLIGLRLETHPTLERLHAYDHAHQTELVTTLEWYFYFDGNVKQVAAHLHIHPNTVLYRVRRIEELTQITRVSLPERAAIYLAIKAGQYRQDD</sequence>
<reference evidence="2 3" key="1">
    <citation type="submission" date="2018-06" db="EMBL/GenBank/DDBJ databases">
        <authorList>
            <consortium name="Pathogen Informatics"/>
            <person name="Doyle S."/>
        </authorList>
    </citation>
    <scope>NUCLEOTIDE SEQUENCE [LARGE SCALE GENOMIC DNA]</scope>
    <source>
        <strain evidence="2 3">NCTC13163</strain>
    </source>
</reference>
<evidence type="ECO:0000313" key="3">
    <source>
        <dbReference type="Proteomes" id="UP000254060"/>
    </source>
</evidence>
<accession>A0A377FX81</accession>
<feature type="domain" description="PucR C-terminal helix-turn-helix" evidence="1">
    <location>
        <begin position="342"/>
        <end position="400"/>
    </location>
</feature>